<organism evidence="2 3">
    <name type="scientific">Flagellimonas zhangzhouensis</name>
    <dbReference type="NCBI Taxonomy" id="1073328"/>
    <lineage>
        <taxon>Bacteria</taxon>
        <taxon>Pseudomonadati</taxon>
        <taxon>Bacteroidota</taxon>
        <taxon>Flavobacteriia</taxon>
        <taxon>Flavobacteriales</taxon>
        <taxon>Flavobacteriaceae</taxon>
        <taxon>Flagellimonas</taxon>
    </lineage>
</organism>
<protein>
    <submittedName>
        <fullName evidence="2">Acetyl esterase/lipase</fullName>
    </submittedName>
</protein>
<keyword evidence="3" id="KW-1185">Reference proteome</keyword>
<dbReference type="Gene3D" id="3.40.50.1820">
    <property type="entry name" value="alpha/beta hydrolase"/>
    <property type="match status" value="1"/>
</dbReference>
<evidence type="ECO:0000313" key="2">
    <source>
        <dbReference type="EMBL" id="SDW49396.1"/>
    </source>
</evidence>
<feature type="signal peptide" evidence="1">
    <location>
        <begin position="1"/>
        <end position="24"/>
    </location>
</feature>
<gene>
    <name evidence="2" type="ORF">SAMN04487892_1382</name>
</gene>
<accession>A0A1H2TZQ6</accession>
<dbReference type="EMBL" id="FNMY01000002">
    <property type="protein sequence ID" value="SDW49396.1"/>
    <property type="molecule type" value="Genomic_DNA"/>
</dbReference>
<sequence length="336" mass="37504">MKKAYKSINSFNLLVLFTFLLWLACSKDDDSGFNHPISTEVVVSSKTTDTIVYTEVNNSTVPIYISIPEGCDNPNFPAVVVMHGSDGMWSDHDINTGKMSGQNNDWRELFDQNCIIGVYVDSYSGRGTPTRRGDWEDPPKNFKISSQFIRPRDANAALALIKELKYKDGTRLVRPEDVGLVGFSDGAASVAATLFDTNAIPDGWEWNQSFGGKEYYESDGVLPPEPKPTSGFAGGIFYYGGSVGHNYFGKHPCGDEAYEKNFYQPYAPMLYQIPTEGYLTENTLCMVYLLQQKGMPVTLNLYEGVGHGFDFEDTEQSAQARASSMVWLRELLHMNQ</sequence>
<keyword evidence="1" id="KW-0732">Signal</keyword>
<dbReference type="RefSeq" id="WP_090293112.1">
    <property type="nucleotide sequence ID" value="NZ_FNKI01000001.1"/>
</dbReference>
<feature type="chain" id="PRO_5011650361" evidence="1">
    <location>
        <begin position="25"/>
        <end position="336"/>
    </location>
</feature>
<proteinExistence type="predicted"/>
<dbReference type="PROSITE" id="PS51257">
    <property type="entry name" value="PROKAR_LIPOPROTEIN"/>
    <property type="match status" value="1"/>
</dbReference>
<name>A0A1H2TZQ6_9FLAO</name>
<dbReference type="Proteomes" id="UP000199592">
    <property type="component" value="Unassembled WGS sequence"/>
</dbReference>
<dbReference type="STRING" id="1073328.SAMN05216294_0913"/>
<reference evidence="3" key="1">
    <citation type="submission" date="2016-10" db="EMBL/GenBank/DDBJ databases">
        <authorList>
            <person name="Varghese N."/>
            <person name="Submissions S."/>
        </authorList>
    </citation>
    <scope>NUCLEOTIDE SEQUENCE [LARGE SCALE GENOMIC DNA]</scope>
    <source>
        <strain evidence="3">DSM 25030</strain>
    </source>
</reference>
<dbReference type="OrthoDB" id="1412847at2"/>
<evidence type="ECO:0000313" key="3">
    <source>
        <dbReference type="Proteomes" id="UP000199592"/>
    </source>
</evidence>
<dbReference type="SUPFAM" id="SSF53474">
    <property type="entry name" value="alpha/beta-Hydrolases"/>
    <property type="match status" value="1"/>
</dbReference>
<dbReference type="InterPro" id="IPR029058">
    <property type="entry name" value="AB_hydrolase_fold"/>
</dbReference>
<dbReference type="AlphaFoldDB" id="A0A1H2TZQ6"/>
<evidence type="ECO:0000256" key="1">
    <source>
        <dbReference type="SAM" id="SignalP"/>
    </source>
</evidence>